<keyword evidence="2" id="KW-0812">Transmembrane</keyword>
<keyword evidence="4" id="KW-1185">Reference proteome</keyword>
<keyword evidence="2" id="KW-0472">Membrane</keyword>
<reference evidence="3 4" key="1">
    <citation type="submission" date="2016-07" db="EMBL/GenBank/DDBJ databases">
        <title>Pervasive Adenine N6-methylation of Active Genes in Fungi.</title>
        <authorList>
            <consortium name="DOE Joint Genome Institute"/>
            <person name="Mondo S.J."/>
            <person name="Dannebaum R.O."/>
            <person name="Kuo R.C."/>
            <person name="Labutti K."/>
            <person name="Haridas S."/>
            <person name="Kuo A."/>
            <person name="Salamov A."/>
            <person name="Ahrendt S.R."/>
            <person name="Lipzen A."/>
            <person name="Sullivan W."/>
            <person name="Andreopoulos W.B."/>
            <person name="Clum A."/>
            <person name="Lindquist E."/>
            <person name="Daum C."/>
            <person name="Ramamoorthy G.K."/>
            <person name="Gryganskyi A."/>
            <person name="Culley D."/>
            <person name="Magnuson J.K."/>
            <person name="James T.Y."/>
            <person name="O'Malley M.A."/>
            <person name="Stajich J.E."/>
            <person name="Spatafora J.W."/>
            <person name="Visel A."/>
            <person name="Grigoriev I.V."/>
        </authorList>
    </citation>
    <scope>NUCLEOTIDE SEQUENCE [LARGE SCALE GENOMIC DNA]</scope>
    <source>
        <strain evidence="3 4">68-887.2</strain>
    </source>
</reference>
<dbReference type="EMBL" id="MCFC01000068">
    <property type="protein sequence ID" value="ORY24382.1"/>
    <property type="molecule type" value="Genomic_DNA"/>
</dbReference>
<proteinExistence type="predicted"/>
<gene>
    <name evidence="3" type="ORF">BCR39DRAFT_323654</name>
</gene>
<feature type="compositionally biased region" description="Basic and acidic residues" evidence="1">
    <location>
        <begin position="184"/>
        <end position="194"/>
    </location>
</feature>
<evidence type="ECO:0000313" key="4">
    <source>
        <dbReference type="Proteomes" id="UP000193986"/>
    </source>
</evidence>
<name>A0A1Y2APD4_9TREE</name>
<accession>A0A1Y2APD4</accession>
<keyword evidence="2" id="KW-1133">Transmembrane helix</keyword>
<protein>
    <submittedName>
        <fullName evidence="3">Uncharacterized protein</fullName>
    </submittedName>
</protein>
<dbReference type="AlphaFoldDB" id="A0A1Y2APD4"/>
<comment type="caution">
    <text evidence="3">The sequence shown here is derived from an EMBL/GenBank/DDBJ whole genome shotgun (WGS) entry which is preliminary data.</text>
</comment>
<evidence type="ECO:0000256" key="1">
    <source>
        <dbReference type="SAM" id="MobiDB-lite"/>
    </source>
</evidence>
<feature type="compositionally biased region" description="Low complexity" evidence="1">
    <location>
        <begin position="51"/>
        <end position="60"/>
    </location>
</feature>
<organism evidence="3 4">
    <name type="scientific">Naematelia encephala</name>
    <dbReference type="NCBI Taxonomy" id="71784"/>
    <lineage>
        <taxon>Eukaryota</taxon>
        <taxon>Fungi</taxon>
        <taxon>Dikarya</taxon>
        <taxon>Basidiomycota</taxon>
        <taxon>Agaricomycotina</taxon>
        <taxon>Tremellomycetes</taxon>
        <taxon>Tremellales</taxon>
        <taxon>Naemateliaceae</taxon>
        <taxon>Naematelia</taxon>
    </lineage>
</organism>
<dbReference type="Proteomes" id="UP000193986">
    <property type="component" value="Unassembled WGS sequence"/>
</dbReference>
<feature type="region of interest" description="Disordered" evidence="1">
    <location>
        <begin position="51"/>
        <end position="213"/>
    </location>
</feature>
<evidence type="ECO:0000256" key="2">
    <source>
        <dbReference type="SAM" id="Phobius"/>
    </source>
</evidence>
<dbReference type="OrthoDB" id="2572629at2759"/>
<sequence>MDQKCSSGGFIGLISGIAIFIVITLLIGFYLYNRHRRRFLSNSKRPGLPTLSSLGLGHPSAPSDPYDAPVQPLEEGGPTPLAARLGGRPGYARQRSSEWELPAEPTPTSAARKGKDREWIGVDLPGEPDEAAYPLRSRSPRPVSPRPISPNVSPHGLDNGVSAGRIGNPFDDPYDPSSRIHGIRRSESEKRYSQEDEDDSRTVRSLGDDDDAA</sequence>
<feature type="transmembrane region" description="Helical" evidence="2">
    <location>
        <begin position="12"/>
        <end position="32"/>
    </location>
</feature>
<dbReference type="InParanoid" id="A0A1Y2APD4"/>
<evidence type="ECO:0000313" key="3">
    <source>
        <dbReference type="EMBL" id="ORY24382.1"/>
    </source>
</evidence>